<proteinExistence type="predicted"/>
<dbReference type="InterPro" id="IPR056782">
    <property type="entry name" value="HAD_PNKP"/>
</dbReference>
<dbReference type="SUPFAM" id="SSF56784">
    <property type="entry name" value="HAD-like"/>
    <property type="match status" value="1"/>
</dbReference>
<name>A0A8S5LUF1_9CAUD</name>
<reference evidence="2" key="1">
    <citation type="journal article" date="2021" name="Proc. Natl. Acad. Sci. U.S.A.">
        <title>A Catalog of Tens of Thousands of Viruses from Human Metagenomes Reveals Hidden Associations with Chronic Diseases.</title>
        <authorList>
            <person name="Tisza M.J."/>
            <person name="Buck C.B."/>
        </authorList>
    </citation>
    <scope>NUCLEOTIDE SEQUENCE</scope>
    <source>
        <strain evidence="2">Ctrub15</strain>
    </source>
</reference>
<dbReference type="Pfam" id="PF25109">
    <property type="entry name" value="HAD_PNKP"/>
    <property type="match status" value="1"/>
</dbReference>
<feature type="domain" description="Polynucleotide kinase PNKP phosphatase" evidence="1">
    <location>
        <begin position="64"/>
        <end position="214"/>
    </location>
</feature>
<protein>
    <recommendedName>
        <fullName evidence="1">Polynucleotide kinase PNKP phosphatase domain-containing protein</fullName>
    </recommendedName>
</protein>
<dbReference type="InterPro" id="IPR036412">
    <property type="entry name" value="HAD-like_sf"/>
</dbReference>
<sequence length="214" mass="25236">MTKYRLKDQRVQKFLTDLLGKREVDSIMGRLVDGDLAAFCVNVEFDDGEFVDSIDKSDVLVDMKAVIFDIDGTLADASHRRRFLEKSPKDWNSFYEGMDKDEVIEPVEFLLMCIKNAIYFREFPVEVIFCTGRPERYREITEQWLSQKLDIYNHRILMRKEGDFRADEIVKQEMLDQLKAEGFEVFLVFDDRQQVVDMWRRNGIQCCQVAPGDF</sequence>
<dbReference type="Gene3D" id="3.40.50.1000">
    <property type="entry name" value="HAD superfamily/HAD-like"/>
    <property type="match status" value="1"/>
</dbReference>
<organism evidence="2">
    <name type="scientific">Podoviridae sp. ctrub15</name>
    <dbReference type="NCBI Taxonomy" id="2826581"/>
    <lineage>
        <taxon>Viruses</taxon>
        <taxon>Duplodnaviria</taxon>
        <taxon>Heunggongvirae</taxon>
        <taxon>Uroviricota</taxon>
        <taxon>Caudoviricetes</taxon>
    </lineage>
</organism>
<dbReference type="InterPro" id="IPR023214">
    <property type="entry name" value="HAD_sf"/>
</dbReference>
<accession>A0A8S5LUF1</accession>
<dbReference type="EMBL" id="BK014743">
    <property type="protein sequence ID" value="DAD73677.1"/>
    <property type="molecule type" value="Genomic_DNA"/>
</dbReference>
<evidence type="ECO:0000259" key="1">
    <source>
        <dbReference type="Pfam" id="PF25109"/>
    </source>
</evidence>
<evidence type="ECO:0000313" key="2">
    <source>
        <dbReference type="EMBL" id="DAD73677.1"/>
    </source>
</evidence>